<protein>
    <submittedName>
        <fullName evidence="1">Uncharacterized protein</fullName>
    </submittedName>
</protein>
<dbReference type="EMBL" id="KI679150">
    <property type="protein sequence ID" value="ETL95239.1"/>
    <property type="molecule type" value="Genomic_DNA"/>
</dbReference>
<evidence type="ECO:0000313" key="2">
    <source>
        <dbReference type="EMBL" id="ETL31833.1"/>
    </source>
</evidence>
<reference evidence="1" key="2">
    <citation type="submission" date="2013-11" db="EMBL/GenBank/DDBJ databases">
        <title>The Genome Sequence of Phytophthora parasitica CJ02B3.</title>
        <authorList>
            <consortium name="The Broad Institute Genomics Platform"/>
            <person name="Russ C."/>
            <person name="Tyler B."/>
            <person name="Panabieres F."/>
            <person name="Shan W."/>
            <person name="Tripathy S."/>
            <person name="Grunwald N."/>
            <person name="Machado M."/>
            <person name="Johnson C.S."/>
            <person name="Arredondo F."/>
            <person name="Hong C."/>
            <person name="Coffey M."/>
            <person name="Young S.K."/>
            <person name="Zeng Q."/>
            <person name="Gargeya S."/>
            <person name="Fitzgerald M."/>
            <person name="Abouelleil A."/>
            <person name="Alvarado L."/>
            <person name="Chapman S.B."/>
            <person name="Gainer-Dewar J."/>
            <person name="Goldberg J."/>
            <person name="Griggs A."/>
            <person name="Gujja S."/>
            <person name="Hansen M."/>
            <person name="Howarth C."/>
            <person name="Imamovic A."/>
            <person name="Ireland A."/>
            <person name="Larimer J."/>
            <person name="McCowan C."/>
            <person name="Murphy C."/>
            <person name="Pearson M."/>
            <person name="Poon T.W."/>
            <person name="Priest M."/>
            <person name="Roberts A."/>
            <person name="Saif S."/>
            <person name="Shea T."/>
            <person name="Sykes S."/>
            <person name="Wortman J."/>
            <person name="Nusbaum C."/>
            <person name="Birren B."/>
        </authorList>
    </citation>
    <scope>NUCLEOTIDE SEQUENCE [LARGE SCALE GENOMIC DNA]</scope>
    <source>
        <strain evidence="1">CJ02B3</strain>
    </source>
</reference>
<evidence type="ECO:0000313" key="1">
    <source>
        <dbReference type="EMBL" id="ETK78411.1"/>
    </source>
</evidence>
<gene>
    <name evidence="1" type="ORF">L915_15540</name>
    <name evidence="2" type="ORF">L916_15445</name>
    <name evidence="3" type="ORF">L917_06929</name>
</gene>
<evidence type="ECO:0000313" key="3">
    <source>
        <dbReference type="EMBL" id="ETL95239.1"/>
    </source>
</evidence>
<organism evidence="1">
    <name type="scientific">Phytophthora nicotianae</name>
    <name type="common">Potato buckeye rot agent</name>
    <name type="synonym">Phytophthora parasitica</name>
    <dbReference type="NCBI Taxonomy" id="4792"/>
    <lineage>
        <taxon>Eukaryota</taxon>
        <taxon>Sar</taxon>
        <taxon>Stramenopiles</taxon>
        <taxon>Oomycota</taxon>
        <taxon>Peronosporomycetes</taxon>
        <taxon>Peronosporales</taxon>
        <taxon>Peronosporaceae</taxon>
        <taxon>Phytophthora</taxon>
    </lineage>
</organism>
<dbReference type="EMBL" id="KI674950">
    <property type="protein sequence ID" value="ETL31833.1"/>
    <property type="molecule type" value="Genomic_DNA"/>
</dbReference>
<proteinExistence type="predicted"/>
<sequence>KAGSFSSHFAKTSKVLKRIFHQNNCSMRFIYAILFATATAIL</sequence>
<dbReference type="EMBL" id="KI688188">
    <property type="protein sequence ID" value="ETK78411.1"/>
    <property type="molecule type" value="Genomic_DNA"/>
</dbReference>
<dbReference type="Proteomes" id="UP000053236">
    <property type="component" value="Unassembled WGS sequence"/>
</dbReference>
<name>W2G8A4_PHYNI</name>
<dbReference type="AlphaFoldDB" id="W2G8A4"/>
<accession>W2G8A4</accession>
<dbReference type="Proteomes" id="UP000054423">
    <property type="component" value="Unassembled WGS sequence"/>
</dbReference>
<reference evidence="3" key="1">
    <citation type="submission" date="2013-11" db="EMBL/GenBank/DDBJ databases">
        <title>The Genome Sequence of Phytophthora parasitica CHvinca01.</title>
        <authorList>
            <consortium name="The Broad Institute Genomics Platform"/>
            <person name="Russ C."/>
            <person name="Tyler B."/>
            <person name="Panabieres F."/>
            <person name="Shan W."/>
            <person name="Tripathy S."/>
            <person name="Grunwald N."/>
            <person name="Machado M."/>
            <person name="Johnson C.S."/>
            <person name="Arredondo F."/>
            <person name="Hong C."/>
            <person name="Coffey M."/>
            <person name="Young S.K."/>
            <person name="Zeng Q."/>
            <person name="Gargeya S."/>
            <person name="Fitzgerald M."/>
            <person name="Abouelleil A."/>
            <person name="Alvarado L."/>
            <person name="Chapman S.B."/>
            <person name="Gainer-Dewar J."/>
            <person name="Goldberg J."/>
            <person name="Griggs A."/>
            <person name="Gujja S."/>
            <person name="Hansen M."/>
            <person name="Howarth C."/>
            <person name="Imamovic A."/>
            <person name="Ireland A."/>
            <person name="Larimer J."/>
            <person name="McCowan C."/>
            <person name="Murphy C."/>
            <person name="Pearson M."/>
            <person name="Poon T.W."/>
            <person name="Priest M."/>
            <person name="Roberts A."/>
            <person name="Saif S."/>
            <person name="Shea T."/>
            <person name="Sykes S."/>
            <person name="Wortman J."/>
            <person name="Nusbaum C."/>
            <person name="Birren B."/>
        </authorList>
    </citation>
    <scope>NUCLEOTIDE SEQUENCE [LARGE SCALE GENOMIC DNA]</scope>
    <source>
        <strain evidence="3">CHvinca01</strain>
    </source>
</reference>
<reference evidence="2" key="3">
    <citation type="submission" date="2013-11" db="EMBL/GenBank/DDBJ databases">
        <title>The Genome Sequence of Phytophthora parasitica CJ05E6.</title>
        <authorList>
            <consortium name="The Broad Institute Genomics Platform"/>
            <person name="Russ C."/>
            <person name="Tyler B."/>
            <person name="Panabieres F."/>
            <person name="Shan W."/>
            <person name="Tripathy S."/>
            <person name="Grunwald N."/>
            <person name="Machado M."/>
            <person name="Johnson C.S."/>
            <person name="Arredondo F."/>
            <person name="Hong C."/>
            <person name="Coffey M."/>
            <person name="Young S.K."/>
            <person name="Zeng Q."/>
            <person name="Gargeya S."/>
            <person name="Fitzgerald M."/>
            <person name="Abouelleil A."/>
            <person name="Alvarado L."/>
            <person name="Chapman S.B."/>
            <person name="Gainer-Dewar J."/>
            <person name="Goldberg J."/>
            <person name="Griggs A."/>
            <person name="Gujja S."/>
            <person name="Hansen M."/>
            <person name="Howarth C."/>
            <person name="Imamovic A."/>
            <person name="Ireland A."/>
            <person name="Larimer J."/>
            <person name="McCowan C."/>
            <person name="Murphy C."/>
            <person name="Pearson M."/>
            <person name="Poon T.W."/>
            <person name="Priest M."/>
            <person name="Roberts A."/>
            <person name="Saif S."/>
            <person name="Shea T."/>
            <person name="Sykes S."/>
            <person name="Wortman J."/>
            <person name="Nusbaum C."/>
            <person name="Birren B."/>
        </authorList>
    </citation>
    <scope>NUCLEOTIDE SEQUENCE [LARGE SCALE GENOMIC DNA]</scope>
    <source>
        <strain evidence="2">CJ05E6</strain>
    </source>
</reference>
<dbReference type="Proteomes" id="UP000053864">
    <property type="component" value="Unassembled WGS sequence"/>
</dbReference>
<feature type="non-terminal residue" evidence="1">
    <location>
        <position position="1"/>
    </location>
</feature>